<comment type="similarity">
    <text evidence="2">Belongs to the cytidine and deoxycytidylate deaminase family.</text>
</comment>
<evidence type="ECO:0000256" key="4">
    <source>
        <dbReference type="ARBA" id="ARBA00022801"/>
    </source>
</evidence>
<dbReference type="PANTHER" id="PTHR13857">
    <property type="entry name" value="MRNA EDITING ENZYME"/>
    <property type="match status" value="1"/>
</dbReference>
<dbReference type="GO" id="GO:0005737">
    <property type="term" value="C:cytoplasm"/>
    <property type="evidence" value="ECO:0007669"/>
    <property type="project" value="TreeGrafter"/>
</dbReference>
<proteinExistence type="inferred from homology"/>
<dbReference type="Gene3D" id="3.40.140.10">
    <property type="entry name" value="Cytidine Deaminase, domain 2"/>
    <property type="match status" value="1"/>
</dbReference>
<sequence>LRFLFCCSMYVSRRALIEQFDPREYRRKETYLLCKLKWGNSGGFWIHWVRNDDENKRHAEEYFLEKIFERRSSDFCYITWYLSWSPCVKCCYKIRNFLKRHPNVNINIRVARLYFADDEETCRGLRDLASLQGVTIKVMKI</sequence>
<dbReference type="SUPFAM" id="SSF53927">
    <property type="entry name" value="Cytidine deaminase-like"/>
    <property type="match status" value="1"/>
</dbReference>
<comment type="cofactor">
    <cofactor evidence="1">
        <name>Zn(2+)</name>
        <dbReference type="ChEBI" id="CHEBI:29105"/>
    </cofactor>
</comment>
<evidence type="ECO:0000256" key="2">
    <source>
        <dbReference type="ARBA" id="ARBA00006576"/>
    </source>
</evidence>
<protein>
    <submittedName>
        <fullName evidence="7">ABEC1 enzyme</fullName>
    </submittedName>
</protein>
<dbReference type="Proteomes" id="UP000564948">
    <property type="component" value="Unassembled WGS sequence"/>
</dbReference>
<dbReference type="GO" id="GO:0004126">
    <property type="term" value="F:cytidine deaminase activity"/>
    <property type="evidence" value="ECO:0007669"/>
    <property type="project" value="TreeGrafter"/>
</dbReference>
<name>A0A7K8BZI5_9CORV</name>
<dbReference type="Pfam" id="PF18750">
    <property type="entry name" value="SNAD4"/>
    <property type="match status" value="1"/>
</dbReference>
<dbReference type="InterPro" id="IPR050610">
    <property type="entry name" value="APOBEC_Cyt_Deaminase"/>
</dbReference>
<feature type="domain" description="CMP/dCMP-type deaminase" evidence="6">
    <location>
        <begin position="20"/>
        <end position="128"/>
    </location>
</feature>
<dbReference type="PANTHER" id="PTHR13857:SF26">
    <property type="entry name" value="C-U-EDITING ENZYME APOBEC-1"/>
    <property type="match status" value="1"/>
</dbReference>
<dbReference type="GO" id="GO:0005634">
    <property type="term" value="C:nucleus"/>
    <property type="evidence" value="ECO:0007669"/>
    <property type="project" value="TreeGrafter"/>
</dbReference>
<keyword evidence="5" id="KW-0862">Zinc</keyword>
<evidence type="ECO:0000256" key="5">
    <source>
        <dbReference type="ARBA" id="ARBA00022833"/>
    </source>
</evidence>
<reference evidence="7 8" key="1">
    <citation type="submission" date="2019-09" db="EMBL/GenBank/DDBJ databases">
        <title>Bird 10,000 Genomes (B10K) Project - Family phase.</title>
        <authorList>
            <person name="Zhang G."/>
        </authorList>
    </citation>
    <scope>NUCLEOTIDE SEQUENCE [LARGE SCALE GENOMIC DNA]</scope>
    <source>
        <strain evidence="7">B10K-DU-029-40</strain>
        <tissue evidence="7">Muscle</tissue>
    </source>
</reference>
<keyword evidence="8" id="KW-1185">Reference proteome</keyword>
<feature type="non-terminal residue" evidence="7">
    <location>
        <position position="141"/>
    </location>
</feature>
<dbReference type="AlphaFoldDB" id="A0A7K8BZI5"/>
<keyword evidence="4" id="KW-0378">Hydrolase</keyword>
<dbReference type="EMBL" id="VZTD01003056">
    <property type="protein sequence ID" value="NXB19710.1"/>
    <property type="molecule type" value="Genomic_DNA"/>
</dbReference>
<keyword evidence="3" id="KW-0479">Metal-binding</keyword>
<evidence type="ECO:0000256" key="1">
    <source>
        <dbReference type="ARBA" id="ARBA00001947"/>
    </source>
</evidence>
<organism evidence="7 8">
    <name type="scientific">Rhagologus leucostigma</name>
    <dbReference type="NCBI Taxonomy" id="156170"/>
    <lineage>
        <taxon>Eukaryota</taxon>
        <taxon>Metazoa</taxon>
        <taxon>Chordata</taxon>
        <taxon>Craniata</taxon>
        <taxon>Vertebrata</taxon>
        <taxon>Euteleostomi</taxon>
        <taxon>Archelosauria</taxon>
        <taxon>Archosauria</taxon>
        <taxon>Dinosauria</taxon>
        <taxon>Saurischia</taxon>
        <taxon>Theropoda</taxon>
        <taxon>Coelurosauria</taxon>
        <taxon>Aves</taxon>
        <taxon>Neognathae</taxon>
        <taxon>Neoaves</taxon>
        <taxon>Telluraves</taxon>
        <taxon>Australaves</taxon>
        <taxon>Passeriformes</taxon>
        <taxon>Corvoidea</taxon>
        <taxon>Pachycephalidae</taxon>
        <taxon>Rhagologus</taxon>
    </lineage>
</organism>
<evidence type="ECO:0000256" key="3">
    <source>
        <dbReference type="ARBA" id="ARBA00022723"/>
    </source>
</evidence>
<dbReference type="PROSITE" id="PS00903">
    <property type="entry name" value="CYT_DCMP_DEAMINASES_1"/>
    <property type="match status" value="1"/>
</dbReference>
<dbReference type="InterPro" id="IPR016192">
    <property type="entry name" value="APOBEC/CMP_deaminase_Zn-bd"/>
</dbReference>
<gene>
    <name evidence="7" type="primary">Apobec1_1</name>
    <name evidence="7" type="ORF">RHALEU_R15770</name>
</gene>
<dbReference type="PROSITE" id="PS51747">
    <property type="entry name" value="CYT_DCMP_DEAMINASES_2"/>
    <property type="match status" value="1"/>
</dbReference>
<dbReference type="GO" id="GO:0003723">
    <property type="term" value="F:RNA binding"/>
    <property type="evidence" value="ECO:0007669"/>
    <property type="project" value="TreeGrafter"/>
</dbReference>
<dbReference type="GO" id="GO:0008270">
    <property type="term" value="F:zinc ion binding"/>
    <property type="evidence" value="ECO:0007669"/>
    <property type="project" value="InterPro"/>
</dbReference>
<dbReference type="GO" id="GO:0016554">
    <property type="term" value="P:cytidine to uridine editing"/>
    <property type="evidence" value="ECO:0007669"/>
    <property type="project" value="TreeGrafter"/>
</dbReference>
<dbReference type="InterPro" id="IPR016193">
    <property type="entry name" value="Cytidine_deaminase-like"/>
</dbReference>
<evidence type="ECO:0000259" key="6">
    <source>
        <dbReference type="PROSITE" id="PS51747"/>
    </source>
</evidence>
<comment type="caution">
    <text evidence="7">The sequence shown here is derived from an EMBL/GenBank/DDBJ whole genome shotgun (WGS) entry which is preliminary data.</text>
</comment>
<accession>A0A7K8BZI5</accession>
<evidence type="ECO:0000313" key="7">
    <source>
        <dbReference type="EMBL" id="NXB19710.1"/>
    </source>
</evidence>
<feature type="non-terminal residue" evidence="7">
    <location>
        <position position="1"/>
    </location>
</feature>
<dbReference type="InterPro" id="IPR002125">
    <property type="entry name" value="CMP_dCMP_dom"/>
</dbReference>
<evidence type="ECO:0000313" key="8">
    <source>
        <dbReference type="Proteomes" id="UP000564948"/>
    </source>
</evidence>